<dbReference type="Proteomes" id="UP000070250">
    <property type="component" value="Chromosome"/>
</dbReference>
<feature type="domain" description="NodB homology" evidence="1">
    <location>
        <begin position="30"/>
        <end position="287"/>
    </location>
</feature>
<dbReference type="SUPFAM" id="SSF88713">
    <property type="entry name" value="Glycoside hydrolase/deacetylase"/>
    <property type="match status" value="1"/>
</dbReference>
<dbReference type="OrthoDB" id="9784220at2"/>
<dbReference type="Pfam" id="PF01522">
    <property type="entry name" value="Polysacc_deac_1"/>
    <property type="match status" value="1"/>
</dbReference>
<dbReference type="EMBL" id="CP011971">
    <property type="protein sequence ID" value="AMN47461.1"/>
    <property type="molecule type" value="Genomic_DNA"/>
</dbReference>
<dbReference type="AlphaFoldDB" id="A0A127FCX0"/>
<dbReference type="PANTHER" id="PTHR47561:SF1">
    <property type="entry name" value="POLYSACCHARIDE DEACETYLASE FAMILY PROTEIN (AFU_ORTHOLOGUE AFUA_6G05030)"/>
    <property type="match status" value="1"/>
</dbReference>
<protein>
    <submittedName>
        <fullName evidence="2">Polysaccharide deacetylase</fullName>
    </submittedName>
</protein>
<dbReference type="Gene3D" id="3.20.20.370">
    <property type="entry name" value="Glycoside hydrolase/deacetylase"/>
    <property type="match status" value="1"/>
</dbReference>
<dbReference type="InterPro" id="IPR011330">
    <property type="entry name" value="Glyco_hydro/deAcase_b/a-brl"/>
</dbReference>
<reference evidence="2 3" key="1">
    <citation type="submission" date="2015-06" db="EMBL/GenBank/DDBJ databases">
        <title>A Comprehensive Approach to Explore the Metabolic and Phylogenetic Diversity of Bacterial Steroid Degradation in the Environment: Testosterone as an Example.</title>
        <authorList>
            <person name="Yang F.-C."/>
            <person name="Chen Y.-L."/>
            <person name="Yu C.-P."/>
            <person name="Tang S.-L."/>
            <person name="Wang P.-H."/>
            <person name="Ismail W."/>
            <person name="Wang C.-H."/>
            <person name="Yang C.-Y."/>
            <person name="Chiang Y.-R."/>
        </authorList>
    </citation>
    <scope>NUCLEOTIDE SEQUENCE [LARGE SCALE GENOMIC DNA]</scope>
    <source>
        <strain evidence="2 3">DSM 18526</strain>
    </source>
</reference>
<dbReference type="GO" id="GO:0016810">
    <property type="term" value="F:hydrolase activity, acting on carbon-nitrogen (but not peptide) bonds"/>
    <property type="evidence" value="ECO:0007669"/>
    <property type="project" value="InterPro"/>
</dbReference>
<keyword evidence="3" id="KW-1185">Reference proteome</keyword>
<organism evidence="2 3">
    <name type="scientific">Steroidobacter denitrificans</name>
    <dbReference type="NCBI Taxonomy" id="465721"/>
    <lineage>
        <taxon>Bacteria</taxon>
        <taxon>Pseudomonadati</taxon>
        <taxon>Pseudomonadota</taxon>
        <taxon>Gammaproteobacteria</taxon>
        <taxon>Steroidobacterales</taxon>
        <taxon>Steroidobacteraceae</taxon>
        <taxon>Steroidobacter</taxon>
    </lineage>
</organism>
<evidence type="ECO:0000313" key="3">
    <source>
        <dbReference type="Proteomes" id="UP000070250"/>
    </source>
</evidence>
<dbReference type="InterPro" id="IPR002509">
    <property type="entry name" value="NODB_dom"/>
</dbReference>
<dbReference type="InterPro" id="IPR014344">
    <property type="entry name" value="XrtA_polysacc_deacetyl"/>
</dbReference>
<evidence type="ECO:0000259" key="1">
    <source>
        <dbReference type="PROSITE" id="PS51677"/>
    </source>
</evidence>
<dbReference type="PROSITE" id="PS51677">
    <property type="entry name" value="NODB"/>
    <property type="match status" value="1"/>
</dbReference>
<dbReference type="Pfam" id="PF11959">
    <property type="entry name" value="DUF3473"/>
    <property type="match status" value="1"/>
</dbReference>
<dbReference type="InterPro" id="IPR022560">
    <property type="entry name" value="DUF3473"/>
</dbReference>
<sequence>MHPANSPRNAMSVDVEDYFHVAALSRVIRREDWSSMEYRAESSTRCLLELFAECDIKATFFILGWVAKRSPDLIRAIHGAGHEVACHGMSHELVYRQTPEVFAAETRESKDLLEQILGVKIQGYRAASWSITRQSLWALDIIHDLGFEYDSSIFPIRHDVYGIPDAPRRPELIRTPAGKQLVEFPPSTARILGTSLPVAGGGYFRLLPYWLTRWGLRQVNRDNGAFMFYLHPWEVDPAQPRIEASWFSRFRHYTNLHRTEDRLRQLIGQFPFTTVRNVLADTGLLAA</sequence>
<gene>
    <name evidence="2" type="ORF">ACG33_10175</name>
</gene>
<dbReference type="PATRIC" id="fig|465721.4.peg.2165"/>
<dbReference type="InterPro" id="IPR045235">
    <property type="entry name" value="PuuE_HpPgdA-like"/>
</dbReference>
<proteinExistence type="predicted"/>
<dbReference type="KEGG" id="sdf:ACG33_10175"/>
<dbReference type="CDD" id="cd10941">
    <property type="entry name" value="CE4_PuuE_HpPgdA_like_2"/>
    <property type="match status" value="1"/>
</dbReference>
<dbReference type="PANTHER" id="PTHR47561">
    <property type="entry name" value="POLYSACCHARIDE DEACETYLASE FAMILY PROTEIN (AFU_ORTHOLOGUE AFUA_6G05030)"/>
    <property type="match status" value="1"/>
</dbReference>
<name>A0A127FCX0_STEDE</name>
<dbReference type="GO" id="GO:0005975">
    <property type="term" value="P:carbohydrate metabolic process"/>
    <property type="evidence" value="ECO:0007669"/>
    <property type="project" value="InterPro"/>
</dbReference>
<accession>A0A127FCX0</accession>
<dbReference type="NCBIfam" id="TIGR03006">
    <property type="entry name" value="pepcterm_polyde"/>
    <property type="match status" value="1"/>
</dbReference>
<dbReference type="STRING" id="465721.ACG33_10175"/>
<evidence type="ECO:0000313" key="2">
    <source>
        <dbReference type="EMBL" id="AMN47461.1"/>
    </source>
</evidence>